<evidence type="ECO:0000313" key="2">
    <source>
        <dbReference type="Proteomes" id="UP000029072"/>
    </source>
</evidence>
<reference evidence="1 2" key="1">
    <citation type="submission" date="2014-03" db="EMBL/GenBank/DDBJ databases">
        <title>Genomics of Bifidobacteria.</title>
        <authorList>
            <person name="Ventura M."/>
            <person name="Milani C."/>
            <person name="Lugli G.A."/>
        </authorList>
    </citation>
    <scope>NUCLEOTIDE SEQUENCE [LARGE SCALE GENOMIC DNA]</scope>
    <source>
        <strain evidence="1 2">DSM 23973</strain>
    </source>
</reference>
<dbReference type="AlphaFoldDB" id="A0A087ACT8"/>
<dbReference type="Gene3D" id="2.160.20.10">
    <property type="entry name" value="Single-stranded right-handed beta-helix, Pectin lyase-like"/>
    <property type="match status" value="1"/>
</dbReference>
<dbReference type="InterPro" id="IPR012334">
    <property type="entry name" value="Pectin_lyas_fold"/>
</dbReference>
<sequence length="474" mass="49918">MVVSHVWRTGDVITSVRLNSLESRALDSVPAMASAGLTSGDVVATRGWATPGDGGAAAYDIRARQANDQLDGWRLIAVGDTLTAVLRIPQDMDCRIAGIFPNMDTDISGRLNKLFAMLVEGDNTSRPVVRMPSGSYRCDSPITMGTGTRLVGEYPPVGWSQGVRVPGTKLNFAHATFTGVACVTGDEIEGVWINCGACTIKDDRTKLRPGDSASDYGGWSVETVIRSNVDGLRVGIGAHRVVVTGASRTGYVVGTAKDLTNCAAYECHTGFDIGNDCIIYGLYGFNLETFIRLSGAISTLIGVRCDSVHGDAIIFDGFAETFTLIGVNLDWVGGAAIRFGDSAVGNMVVALSCSRVAAHGSSLQNALPLPGYGCVRFQGGASGNTVSMLTGRDTILDHPVEGIPDYKSPAIPVLCDNTADGTTNLIELRGGPYGMFETEGYENPVATKVSGSTNSGSLVIDNGLTRRTIKLNTI</sequence>
<dbReference type="RefSeq" id="WP_152600422.1">
    <property type="nucleotide sequence ID" value="NZ_JDUV01000027.1"/>
</dbReference>
<dbReference type="Proteomes" id="UP000029072">
    <property type="component" value="Unassembled WGS sequence"/>
</dbReference>
<organism evidence="1 2">
    <name type="scientific">Bifidobacterium callitrichos DSM 23973</name>
    <dbReference type="NCBI Taxonomy" id="1437609"/>
    <lineage>
        <taxon>Bacteria</taxon>
        <taxon>Bacillati</taxon>
        <taxon>Actinomycetota</taxon>
        <taxon>Actinomycetes</taxon>
        <taxon>Bifidobacteriales</taxon>
        <taxon>Bifidobacteriaceae</taxon>
        <taxon>Bifidobacterium</taxon>
    </lineage>
</organism>
<proteinExistence type="predicted"/>
<accession>A0A087ACT8</accession>
<gene>
    <name evidence="1" type="ORF">BCAL_0185</name>
</gene>
<name>A0A087ACT8_9BIFI</name>
<evidence type="ECO:0000313" key="1">
    <source>
        <dbReference type="EMBL" id="KFI56588.1"/>
    </source>
</evidence>
<comment type="caution">
    <text evidence="1">The sequence shown here is derived from an EMBL/GenBank/DDBJ whole genome shotgun (WGS) entry which is preliminary data.</text>
</comment>
<dbReference type="EMBL" id="JGYS01000001">
    <property type="protein sequence ID" value="KFI56588.1"/>
    <property type="molecule type" value="Genomic_DNA"/>
</dbReference>
<dbReference type="STRING" id="1437609.BCAL_0185"/>
<protein>
    <submittedName>
        <fullName evidence="1">Uncharacterized protein</fullName>
    </submittedName>
</protein>